<dbReference type="EMBL" id="AZMM01009003">
    <property type="protein sequence ID" value="ETJ36740.1"/>
    <property type="molecule type" value="Genomic_DNA"/>
</dbReference>
<proteinExistence type="predicted"/>
<evidence type="ECO:0000256" key="1">
    <source>
        <dbReference type="SAM" id="MobiDB-lite"/>
    </source>
</evidence>
<feature type="region of interest" description="Disordered" evidence="1">
    <location>
        <begin position="1"/>
        <end position="43"/>
    </location>
</feature>
<sequence length="43" mass="4779">RRGPATVKRSEFQKPLGNREGGASDEAKSGDLPMGIFRLTYER</sequence>
<accession>W1Y509</accession>
<feature type="non-terminal residue" evidence="2">
    <location>
        <position position="1"/>
    </location>
</feature>
<protein>
    <submittedName>
        <fullName evidence="2">Uncharacterized protein</fullName>
    </submittedName>
</protein>
<reference evidence="2" key="1">
    <citation type="submission" date="2013-12" db="EMBL/GenBank/DDBJ databases">
        <title>A Varibaculum cambriense genome reconstructed from a premature infant gut community with otherwise low bacterial novelty that shifts toward anaerobic metabolism during the third week of life.</title>
        <authorList>
            <person name="Brown C.T."/>
            <person name="Sharon I."/>
            <person name="Thomas B.C."/>
            <person name="Castelle C.J."/>
            <person name="Morowitz M.J."/>
            <person name="Banfield J.F."/>
        </authorList>
    </citation>
    <scope>NUCLEOTIDE SEQUENCE</scope>
</reference>
<name>W1Y509_9ZZZZ</name>
<organism evidence="2">
    <name type="scientific">human gut metagenome</name>
    <dbReference type="NCBI Taxonomy" id="408170"/>
    <lineage>
        <taxon>unclassified sequences</taxon>
        <taxon>metagenomes</taxon>
        <taxon>organismal metagenomes</taxon>
    </lineage>
</organism>
<comment type="caution">
    <text evidence="2">The sequence shown here is derived from an EMBL/GenBank/DDBJ whole genome shotgun (WGS) entry which is preliminary data.</text>
</comment>
<dbReference type="AlphaFoldDB" id="W1Y509"/>
<evidence type="ECO:0000313" key="2">
    <source>
        <dbReference type="EMBL" id="ETJ36740.1"/>
    </source>
</evidence>
<gene>
    <name evidence="2" type="ORF">Q604_UNBC09003G0001</name>
</gene>